<comment type="caution">
    <text evidence="1">The sequence shown here is derived from an EMBL/GenBank/DDBJ whole genome shotgun (WGS) entry which is preliminary data.</text>
</comment>
<name>A0ABS4D3X3_9CHLR</name>
<gene>
    <name evidence="1" type="ORF">EYB53_000255</name>
</gene>
<protein>
    <submittedName>
        <fullName evidence="1">Uncharacterized protein</fullName>
    </submittedName>
</protein>
<reference evidence="1 2" key="1">
    <citation type="submission" date="2021-03" db="EMBL/GenBank/DDBJ databases">
        <authorList>
            <person name="Grouzdev D.S."/>
        </authorList>
    </citation>
    <scope>NUCLEOTIDE SEQUENCE [LARGE SCALE GENOMIC DNA]</scope>
    <source>
        <strain evidence="1 2">M50-1</strain>
    </source>
</reference>
<dbReference type="RefSeq" id="WP_135475513.1">
    <property type="nucleotide sequence ID" value="NZ_SIJK02000001.1"/>
</dbReference>
<evidence type="ECO:0000313" key="2">
    <source>
        <dbReference type="Proteomes" id="UP001193081"/>
    </source>
</evidence>
<accession>A0ABS4D3X3</accession>
<organism evidence="1 2">
    <name type="scientific">Candidatus Chloroploca mongolica</name>
    <dbReference type="NCBI Taxonomy" id="2528176"/>
    <lineage>
        <taxon>Bacteria</taxon>
        <taxon>Bacillati</taxon>
        <taxon>Chloroflexota</taxon>
        <taxon>Chloroflexia</taxon>
        <taxon>Chloroflexales</taxon>
        <taxon>Chloroflexineae</taxon>
        <taxon>Oscillochloridaceae</taxon>
        <taxon>Candidatus Chloroploca</taxon>
    </lineage>
</organism>
<dbReference type="EMBL" id="SIJK02000001">
    <property type="protein sequence ID" value="MBP1464127.1"/>
    <property type="molecule type" value="Genomic_DNA"/>
</dbReference>
<sequence>MQSGAGSPWSAGGFQHAHHAQVAVLSVVYQSIFIRQLLNTVDLDTEFLCQTTFERLPVVIEQGLRLAGAFAKVVDLCLSSGDLGNGLLKFAPHRGDQASI</sequence>
<dbReference type="Proteomes" id="UP001193081">
    <property type="component" value="Unassembled WGS sequence"/>
</dbReference>
<keyword evidence="2" id="KW-1185">Reference proteome</keyword>
<evidence type="ECO:0000313" key="1">
    <source>
        <dbReference type="EMBL" id="MBP1464127.1"/>
    </source>
</evidence>
<proteinExistence type="predicted"/>